<evidence type="ECO:0000313" key="2">
    <source>
        <dbReference type="EMBL" id="PAP98830.1"/>
    </source>
</evidence>
<dbReference type="SUPFAM" id="SSF51735">
    <property type="entry name" value="NAD(P)-binding Rossmann-fold domains"/>
    <property type="match status" value="1"/>
</dbReference>
<dbReference type="EMBL" id="NPKI01000041">
    <property type="protein sequence ID" value="PAP98830.1"/>
    <property type="molecule type" value="Genomic_DNA"/>
</dbReference>
<dbReference type="RefSeq" id="WP_095488662.1">
    <property type="nucleotide sequence ID" value="NZ_CP088151.1"/>
</dbReference>
<organism evidence="2 3">
    <name type="scientific">Mesorhizobium mediterraneum</name>
    <dbReference type="NCBI Taxonomy" id="43617"/>
    <lineage>
        <taxon>Bacteria</taxon>
        <taxon>Pseudomonadati</taxon>
        <taxon>Pseudomonadota</taxon>
        <taxon>Alphaproteobacteria</taxon>
        <taxon>Hyphomicrobiales</taxon>
        <taxon>Phyllobacteriaceae</taxon>
        <taxon>Mesorhizobium</taxon>
    </lineage>
</organism>
<dbReference type="AlphaFoldDB" id="A0AB36R2L7"/>
<dbReference type="InterPro" id="IPR036291">
    <property type="entry name" value="NAD(P)-bd_dom_sf"/>
</dbReference>
<keyword evidence="1" id="KW-0472">Membrane</keyword>
<reference evidence="3" key="1">
    <citation type="submission" date="2017-08" db="EMBL/GenBank/DDBJ databases">
        <title>Mesorhizobium wenxinae sp. nov., a novel rhizobial species isolated from root nodules of chickpea (Cicer arietinum L.).</title>
        <authorList>
            <person name="Zhang J."/>
        </authorList>
    </citation>
    <scope>NUCLEOTIDE SEQUENCE [LARGE SCALE GENOMIC DNA]</scope>
    <source>
        <strain evidence="3">USDA 3392</strain>
    </source>
</reference>
<evidence type="ECO:0000313" key="3">
    <source>
        <dbReference type="Proteomes" id="UP000216215"/>
    </source>
</evidence>
<proteinExistence type="predicted"/>
<evidence type="ECO:0000256" key="1">
    <source>
        <dbReference type="SAM" id="Phobius"/>
    </source>
</evidence>
<keyword evidence="1" id="KW-1133">Transmembrane helix</keyword>
<keyword evidence="3" id="KW-1185">Reference proteome</keyword>
<comment type="caution">
    <text evidence="2">The sequence shown here is derived from an EMBL/GenBank/DDBJ whole genome shotgun (WGS) entry which is preliminary data.</text>
</comment>
<gene>
    <name evidence="2" type="ORF">CIT25_29245</name>
</gene>
<name>A0AB36R2L7_9HYPH</name>
<sequence>MIVGLSPEKLQAAERTPGADRRVRTLAADVTKEAEIAWLFDEVGAFDRLVSTAGTPPRGDPIDRTDTDLVRRFVDKEQECQVGRVARRTRNISAEGEPHARRQVRYAMWGRLRHLIGFIVVVLAIFSFLAFHWEGLCSATTINEARLQSPSLSS</sequence>
<dbReference type="Gene3D" id="3.40.50.720">
    <property type="entry name" value="NAD(P)-binding Rossmann-like Domain"/>
    <property type="match status" value="1"/>
</dbReference>
<accession>A0AB36R2L7</accession>
<keyword evidence="1" id="KW-0812">Transmembrane</keyword>
<protein>
    <submittedName>
        <fullName evidence="2">Uncharacterized protein</fullName>
    </submittedName>
</protein>
<feature type="transmembrane region" description="Helical" evidence="1">
    <location>
        <begin position="115"/>
        <end position="133"/>
    </location>
</feature>
<dbReference type="Proteomes" id="UP000216215">
    <property type="component" value="Unassembled WGS sequence"/>
</dbReference>